<sequence length="219" mass="25676">MKTLFVILFLLFSVTKVFADVGNTYRFSVEIVTKNSDTIFGYLYFGSYKEFDQRKYGANIKDYFIEMHPLDSIPIFPFISTYKLRNTDIDFASKESKQMLAFDNIVTIYANDVLEYPVGQRLVGLELKEMELLKLYQPNMQFVYNEFYSVMSTFVIVSWEKDKDLHEIQKSVSKKLIESIPKNESVNAENIKPFFDFLNKLKKDLLDEDILIFEIQGVS</sequence>
<evidence type="ECO:0000313" key="3">
    <source>
        <dbReference type="Proteomes" id="UP001297092"/>
    </source>
</evidence>
<dbReference type="RefSeq" id="WP_214114460.1">
    <property type="nucleotide sequence ID" value="NZ_JAHCTB010000006.1"/>
</dbReference>
<evidence type="ECO:0008006" key="4">
    <source>
        <dbReference type="Google" id="ProtNLM"/>
    </source>
</evidence>
<protein>
    <recommendedName>
        <fullName evidence="4">DUF4369 domain-containing protein</fullName>
    </recommendedName>
</protein>
<gene>
    <name evidence="2" type="ORF">KIV10_13025</name>
</gene>
<comment type="caution">
    <text evidence="2">The sequence shown here is derived from an EMBL/GenBank/DDBJ whole genome shotgun (WGS) entry which is preliminary data.</text>
</comment>
<keyword evidence="1" id="KW-0732">Signal</keyword>
<reference evidence="2 3" key="1">
    <citation type="submission" date="2021-05" db="EMBL/GenBank/DDBJ databases">
        <title>Aequorivita echinoideorum JCM 30378 genome.</title>
        <authorList>
            <person name="Zhang H."/>
            <person name="Li C."/>
        </authorList>
    </citation>
    <scope>NUCLEOTIDE SEQUENCE [LARGE SCALE GENOMIC DNA]</scope>
    <source>
        <strain evidence="2 3">JCM30378</strain>
    </source>
</reference>
<dbReference type="EMBL" id="JAHCTB010000006">
    <property type="protein sequence ID" value="MBT0609104.1"/>
    <property type="molecule type" value="Genomic_DNA"/>
</dbReference>
<accession>A0ABS5S9L4</accession>
<evidence type="ECO:0000313" key="2">
    <source>
        <dbReference type="EMBL" id="MBT0609104.1"/>
    </source>
</evidence>
<proteinExistence type="predicted"/>
<dbReference type="Proteomes" id="UP001297092">
    <property type="component" value="Unassembled WGS sequence"/>
</dbReference>
<feature type="chain" id="PRO_5046275639" description="DUF4369 domain-containing protein" evidence="1">
    <location>
        <begin position="20"/>
        <end position="219"/>
    </location>
</feature>
<feature type="signal peptide" evidence="1">
    <location>
        <begin position="1"/>
        <end position="19"/>
    </location>
</feature>
<keyword evidence="3" id="KW-1185">Reference proteome</keyword>
<name>A0ABS5S9L4_9FLAO</name>
<evidence type="ECO:0000256" key="1">
    <source>
        <dbReference type="SAM" id="SignalP"/>
    </source>
</evidence>
<organism evidence="2 3">
    <name type="scientific">Aequorivita echinoideorum</name>
    <dbReference type="NCBI Taxonomy" id="1549647"/>
    <lineage>
        <taxon>Bacteria</taxon>
        <taxon>Pseudomonadati</taxon>
        <taxon>Bacteroidota</taxon>
        <taxon>Flavobacteriia</taxon>
        <taxon>Flavobacteriales</taxon>
        <taxon>Flavobacteriaceae</taxon>
        <taxon>Aequorivita</taxon>
    </lineage>
</organism>